<organism evidence="1 2">
    <name type="scientific">Dreissena polymorpha</name>
    <name type="common">Zebra mussel</name>
    <name type="synonym">Mytilus polymorpha</name>
    <dbReference type="NCBI Taxonomy" id="45954"/>
    <lineage>
        <taxon>Eukaryota</taxon>
        <taxon>Metazoa</taxon>
        <taxon>Spiralia</taxon>
        <taxon>Lophotrochozoa</taxon>
        <taxon>Mollusca</taxon>
        <taxon>Bivalvia</taxon>
        <taxon>Autobranchia</taxon>
        <taxon>Heteroconchia</taxon>
        <taxon>Euheterodonta</taxon>
        <taxon>Imparidentia</taxon>
        <taxon>Neoheterodontei</taxon>
        <taxon>Myida</taxon>
        <taxon>Dreissenoidea</taxon>
        <taxon>Dreissenidae</taxon>
        <taxon>Dreissena</taxon>
    </lineage>
</organism>
<evidence type="ECO:0000313" key="2">
    <source>
        <dbReference type="Proteomes" id="UP000828390"/>
    </source>
</evidence>
<protein>
    <submittedName>
        <fullName evidence="1">Uncharacterized protein</fullName>
    </submittedName>
</protein>
<keyword evidence="2" id="KW-1185">Reference proteome</keyword>
<accession>A0A9D3XZJ4</accession>
<dbReference type="Proteomes" id="UP000828390">
    <property type="component" value="Unassembled WGS sequence"/>
</dbReference>
<dbReference type="EMBL" id="JAIWYP010000075">
    <property type="protein sequence ID" value="KAH3690186.1"/>
    <property type="molecule type" value="Genomic_DNA"/>
</dbReference>
<evidence type="ECO:0000313" key="1">
    <source>
        <dbReference type="EMBL" id="KAH3690186.1"/>
    </source>
</evidence>
<sequence length="64" mass="7304">MKYLRADSQLGPYHRQPFVHTSYTSPTRRHTEAALASGRFIPEVSTKDGHWIGTSQYVDVRANN</sequence>
<reference evidence="1" key="1">
    <citation type="journal article" date="2019" name="bioRxiv">
        <title>The Genome of the Zebra Mussel, Dreissena polymorpha: A Resource for Invasive Species Research.</title>
        <authorList>
            <person name="McCartney M.A."/>
            <person name="Auch B."/>
            <person name="Kono T."/>
            <person name="Mallez S."/>
            <person name="Zhang Y."/>
            <person name="Obille A."/>
            <person name="Becker A."/>
            <person name="Abrahante J.E."/>
            <person name="Garbe J."/>
            <person name="Badalamenti J.P."/>
            <person name="Herman A."/>
            <person name="Mangelson H."/>
            <person name="Liachko I."/>
            <person name="Sullivan S."/>
            <person name="Sone E.D."/>
            <person name="Koren S."/>
            <person name="Silverstein K.A.T."/>
            <person name="Beckman K.B."/>
            <person name="Gohl D.M."/>
        </authorList>
    </citation>
    <scope>NUCLEOTIDE SEQUENCE</scope>
    <source>
        <strain evidence="1">Duluth1</strain>
        <tissue evidence="1">Whole animal</tissue>
    </source>
</reference>
<reference evidence="1" key="2">
    <citation type="submission" date="2020-11" db="EMBL/GenBank/DDBJ databases">
        <authorList>
            <person name="McCartney M.A."/>
            <person name="Auch B."/>
            <person name="Kono T."/>
            <person name="Mallez S."/>
            <person name="Becker A."/>
            <person name="Gohl D.M."/>
            <person name="Silverstein K.A.T."/>
            <person name="Koren S."/>
            <person name="Bechman K.B."/>
            <person name="Herman A."/>
            <person name="Abrahante J.E."/>
            <person name="Garbe J."/>
        </authorList>
    </citation>
    <scope>NUCLEOTIDE SEQUENCE</scope>
    <source>
        <strain evidence="1">Duluth1</strain>
        <tissue evidence="1">Whole animal</tissue>
    </source>
</reference>
<proteinExistence type="predicted"/>
<name>A0A9D3XZJ4_DREPO</name>
<gene>
    <name evidence="1" type="ORF">DPMN_191905</name>
</gene>
<comment type="caution">
    <text evidence="1">The sequence shown here is derived from an EMBL/GenBank/DDBJ whole genome shotgun (WGS) entry which is preliminary data.</text>
</comment>
<dbReference type="AlphaFoldDB" id="A0A9D3XZJ4"/>